<keyword evidence="3" id="KW-1185">Reference proteome</keyword>
<gene>
    <name evidence="2" type="ORF">Hamer_G004664</name>
</gene>
<dbReference type="AlphaFoldDB" id="A0A8J5JW04"/>
<feature type="region of interest" description="Disordered" evidence="1">
    <location>
        <begin position="24"/>
        <end position="58"/>
    </location>
</feature>
<feature type="non-terminal residue" evidence="2">
    <location>
        <position position="104"/>
    </location>
</feature>
<sequence>STGPGRRSGSPFVWVPSAAVSLQPRVRPRPPGRVWNPSPTNLLTSPRRKTRTTPIPPEGVMTAATSGTLCSAPPLPSSTLRPPTLPTLLLLPKVLQGPPPLLVS</sequence>
<name>A0A8J5JW04_HOMAM</name>
<proteinExistence type="predicted"/>
<evidence type="ECO:0000256" key="1">
    <source>
        <dbReference type="SAM" id="MobiDB-lite"/>
    </source>
</evidence>
<reference evidence="2" key="1">
    <citation type="journal article" date="2021" name="Sci. Adv.">
        <title>The American lobster genome reveals insights on longevity, neural, and immune adaptations.</title>
        <authorList>
            <person name="Polinski J.M."/>
            <person name="Zimin A.V."/>
            <person name="Clark K.F."/>
            <person name="Kohn A.B."/>
            <person name="Sadowski N."/>
            <person name="Timp W."/>
            <person name="Ptitsyn A."/>
            <person name="Khanna P."/>
            <person name="Romanova D.Y."/>
            <person name="Williams P."/>
            <person name="Greenwood S.J."/>
            <person name="Moroz L.L."/>
            <person name="Walt D.R."/>
            <person name="Bodnar A.G."/>
        </authorList>
    </citation>
    <scope>NUCLEOTIDE SEQUENCE</scope>
    <source>
        <strain evidence="2">GMGI-L3</strain>
    </source>
</reference>
<organism evidence="2 3">
    <name type="scientific">Homarus americanus</name>
    <name type="common">American lobster</name>
    <dbReference type="NCBI Taxonomy" id="6706"/>
    <lineage>
        <taxon>Eukaryota</taxon>
        <taxon>Metazoa</taxon>
        <taxon>Ecdysozoa</taxon>
        <taxon>Arthropoda</taxon>
        <taxon>Crustacea</taxon>
        <taxon>Multicrustacea</taxon>
        <taxon>Malacostraca</taxon>
        <taxon>Eumalacostraca</taxon>
        <taxon>Eucarida</taxon>
        <taxon>Decapoda</taxon>
        <taxon>Pleocyemata</taxon>
        <taxon>Astacidea</taxon>
        <taxon>Nephropoidea</taxon>
        <taxon>Nephropidae</taxon>
        <taxon>Homarus</taxon>
    </lineage>
</organism>
<dbReference type="EMBL" id="JAHLQT010024847">
    <property type="protein sequence ID" value="KAG7164941.1"/>
    <property type="molecule type" value="Genomic_DNA"/>
</dbReference>
<comment type="caution">
    <text evidence="2">The sequence shown here is derived from an EMBL/GenBank/DDBJ whole genome shotgun (WGS) entry which is preliminary data.</text>
</comment>
<feature type="non-terminal residue" evidence="2">
    <location>
        <position position="1"/>
    </location>
</feature>
<accession>A0A8J5JW04</accession>
<evidence type="ECO:0000313" key="3">
    <source>
        <dbReference type="Proteomes" id="UP000747542"/>
    </source>
</evidence>
<evidence type="ECO:0000313" key="2">
    <source>
        <dbReference type="EMBL" id="KAG7164941.1"/>
    </source>
</evidence>
<dbReference type="Proteomes" id="UP000747542">
    <property type="component" value="Unassembled WGS sequence"/>
</dbReference>
<protein>
    <submittedName>
        <fullName evidence="2">Uncharacterized protein</fullName>
    </submittedName>
</protein>